<name>A0A5P1EXU6_ASPOF</name>
<feature type="signal peptide" evidence="2">
    <location>
        <begin position="1"/>
        <end position="24"/>
    </location>
</feature>
<dbReference type="GO" id="GO:0006629">
    <property type="term" value="P:lipid metabolic process"/>
    <property type="evidence" value="ECO:0007669"/>
    <property type="project" value="InterPro"/>
</dbReference>
<proteinExistence type="predicted"/>
<keyword evidence="6" id="KW-1185">Reference proteome</keyword>
<feature type="region of interest" description="Disordered" evidence="1">
    <location>
        <begin position="260"/>
        <end position="281"/>
    </location>
</feature>
<evidence type="ECO:0000256" key="1">
    <source>
        <dbReference type="SAM" id="MobiDB-lite"/>
    </source>
</evidence>
<dbReference type="Gene3D" id="3.40.50.1820">
    <property type="entry name" value="alpha/beta hydrolase"/>
    <property type="match status" value="2"/>
</dbReference>
<accession>A0A5P1EXU6</accession>
<dbReference type="Pfam" id="PF04083">
    <property type="entry name" value="Abhydro_lipase"/>
    <property type="match status" value="1"/>
</dbReference>
<dbReference type="InterPro" id="IPR003140">
    <property type="entry name" value="PLipase/COase/thioEstase"/>
</dbReference>
<dbReference type="PANTHER" id="PTHR11005">
    <property type="entry name" value="LYSOSOMAL ACID LIPASE-RELATED"/>
    <property type="match status" value="1"/>
</dbReference>
<dbReference type="GO" id="GO:0016787">
    <property type="term" value="F:hydrolase activity"/>
    <property type="evidence" value="ECO:0007669"/>
    <property type="project" value="InterPro"/>
</dbReference>
<evidence type="ECO:0000259" key="4">
    <source>
        <dbReference type="Pfam" id="PF04083"/>
    </source>
</evidence>
<dbReference type="InterPro" id="IPR029058">
    <property type="entry name" value="AB_hydrolase_fold"/>
</dbReference>
<evidence type="ECO:0000313" key="6">
    <source>
        <dbReference type="Proteomes" id="UP000243459"/>
    </source>
</evidence>
<evidence type="ECO:0000259" key="3">
    <source>
        <dbReference type="Pfam" id="PF02230"/>
    </source>
</evidence>
<evidence type="ECO:0000256" key="2">
    <source>
        <dbReference type="SAM" id="SignalP"/>
    </source>
</evidence>
<dbReference type="Gramene" id="ONK70283">
    <property type="protein sequence ID" value="ONK70283"/>
    <property type="gene ID" value="A4U43_C05F32140"/>
</dbReference>
<feature type="domain" description="Partial AB-hydrolase lipase" evidence="4">
    <location>
        <begin position="47"/>
        <end position="109"/>
    </location>
</feature>
<keyword evidence="2" id="KW-0732">Signal</keyword>
<dbReference type="Pfam" id="PF02230">
    <property type="entry name" value="Abhydrolase_2"/>
    <property type="match status" value="1"/>
</dbReference>
<feature type="chain" id="PRO_5024292969" description="Partial AB-hydrolase lipase domain-containing protein" evidence="2">
    <location>
        <begin position="25"/>
        <end position="398"/>
    </location>
</feature>
<dbReference type="SUPFAM" id="SSF53474">
    <property type="entry name" value="alpha/beta-Hydrolases"/>
    <property type="match status" value="2"/>
</dbReference>
<protein>
    <recommendedName>
        <fullName evidence="7">Partial AB-hydrolase lipase domain-containing protein</fullName>
    </recommendedName>
</protein>
<dbReference type="AlphaFoldDB" id="A0A5P1EXU6"/>
<organism evidence="5 6">
    <name type="scientific">Asparagus officinalis</name>
    <name type="common">Garden asparagus</name>
    <dbReference type="NCBI Taxonomy" id="4686"/>
    <lineage>
        <taxon>Eukaryota</taxon>
        <taxon>Viridiplantae</taxon>
        <taxon>Streptophyta</taxon>
        <taxon>Embryophyta</taxon>
        <taxon>Tracheophyta</taxon>
        <taxon>Spermatophyta</taxon>
        <taxon>Magnoliopsida</taxon>
        <taxon>Liliopsida</taxon>
        <taxon>Asparagales</taxon>
        <taxon>Asparagaceae</taxon>
        <taxon>Asparagoideae</taxon>
        <taxon>Asparagus</taxon>
    </lineage>
</organism>
<dbReference type="InterPro" id="IPR006693">
    <property type="entry name" value="AB_hydrolase_lipase"/>
</dbReference>
<evidence type="ECO:0000313" key="5">
    <source>
        <dbReference type="EMBL" id="ONK70283.1"/>
    </source>
</evidence>
<gene>
    <name evidence="5" type="ORF">A4U43_C05F32140</name>
</gene>
<dbReference type="Proteomes" id="UP000243459">
    <property type="component" value="Chromosome 5"/>
</dbReference>
<reference evidence="6" key="1">
    <citation type="journal article" date="2017" name="Nat. Commun.">
        <title>The asparagus genome sheds light on the origin and evolution of a young Y chromosome.</title>
        <authorList>
            <person name="Harkess A."/>
            <person name="Zhou J."/>
            <person name="Xu C."/>
            <person name="Bowers J.E."/>
            <person name="Van der Hulst R."/>
            <person name="Ayyampalayam S."/>
            <person name="Mercati F."/>
            <person name="Riccardi P."/>
            <person name="McKain M.R."/>
            <person name="Kakrana A."/>
            <person name="Tang H."/>
            <person name="Ray J."/>
            <person name="Groenendijk J."/>
            <person name="Arikit S."/>
            <person name="Mathioni S.M."/>
            <person name="Nakano M."/>
            <person name="Shan H."/>
            <person name="Telgmann-Rauber A."/>
            <person name="Kanno A."/>
            <person name="Yue Z."/>
            <person name="Chen H."/>
            <person name="Li W."/>
            <person name="Chen Y."/>
            <person name="Xu X."/>
            <person name="Zhang Y."/>
            <person name="Luo S."/>
            <person name="Chen H."/>
            <person name="Gao J."/>
            <person name="Mao Z."/>
            <person name="Pires J.C."/>
            <person name="Luo M."/>
            <person name="Kudrna D."/>
            <person name="Wing R.A."/>
            <person name="Meyers B.C."/>
            <person name="Yi K."/>
            <person name="Kong H."/>
            <person name="Lavrijsen P."/>
            <person name="Sunseri F."/>
            <person name="Falavigna A."/>
            <person name="Ye Y."/>
            <person name="Leebens-Mack J.H."/>
            <person name="Chen G."/>
        </authorList>
    </citation>
    <scope>NUCLEOTIDE SEQUENCE [LARGE SCALE GENOMIC DNA]</scope>
    <source>
        <strain evidence="6">cv. DH0086</strain>
    </source>
</reference>
<dbReference type="EMBL" id="CM007385">
    <property type="protein sequence ID" value="ONK70283.1"/>
    <property type="molecule type" value="Genomic_DNA"/>
</dbReference>
<sequence>MERTTIATAAALSSLLALILTASAGESNATQLLRRIAPAASDGGLCAQMIHPLGYPCTEHSVETEDGFLLAVQRISHGRNALGRKSGSYGPPVFLQHGLFQGGDTWFVNCPEESLGFILADHGFDVWVGNVRGTRWSQDGAMMPSLLDILEIPTTAWAGATAVRWRCLTARQRRLSAMWRVSGKLIGVSRGDDGRAVMAWWRVEGGRRRRWRANDRRRRWPTRWPMVEPTSGAAAGRMWSAAASTVVAVWRRVKCGWQQADGRATTGPGEQRGGRDVVPSSSDIHEVPISAESPKDEMGVLEAVQNVHGLIHKEVAAGISPENIFVCGFRQGGALTLASVLLYPKTLGAVQFLVDGFLLILRSWITFLLKQERHRLCGPMVWLTGQCCLRLRKLVPNF</sequence>
<evidence type="ECO:0008006" key="7">
    <source>
        <dbReference type="Google" id="ProtNLM"/>
    </source>
</evidence>
<feature type="domain" description="Phospholipase/carboxylesterase/thioesterase" evidence="3">
    <location>
        <begin position="289"/>
        <end position="364"/>
    </location>
</feature>